<dbReference type="EC" id="2.7.7.41" evidence="6"/>
<keyword evidence="13" id="KW-0443">Lipid metabolism</keyword>
<evidence type="ECO:0000256" key="2">
    <source>
        <dbReference type="ARBA" id="ARBA00004443"/>
    </source>
</evidence>
<accession>A0A061H5N2</accession>
<keyword evidence="9" id="KW-0808">Transferase</keyword>
<evidence type="ECO:0000256" key="14">
    <source>
        <dbReference type="ARBA" id="ARBA00023128"/>
    </source>
</evidence>
<keyword evidence="11" id="KW-0999">Mitochondrion inner membrane</keyword>
<dbReference type="OrthoDB" id="341477at2759"/>
<evidence type="ECO:0000256" key="8">
    <source>
        <dbReference type="ARBA" id="ARBA00022516"/>
    </source>
</evidence>
<comment type="subcellular location">
    <subcellularLocation>
        <location evidence="2">Mitochondrion inner membrane</location>
        <topology evidence="2">Peripheral membrane protein</topology>
        <orientation evidence="2">Matrix side</orientation>
    </subcellularLocation>
</comment>
<keyword evidence="12" id="KW-0460">Magnesium</keyword>
<keyword evidence="16" id="KW-0594">Phospholipid biosynthesis</keyword>
<dbReference type="GO" id="GO:0032049">
    <property type="term" value="P:cardiolipin biosynthetic process"/>
    <property type="evidence" value="ECO:0007669"/>
    <property type="project" value="InterPro"/>
</dbReference>
<dbReference type="GO" id="GO:0004605">
    <property type="term" value="F:phosphatidate cytidylyltransferase activity"/>
    <property type="evidence" value="ECO:0007669"/>
    <property type="project" value="UniProtKB-EC"/>
</dbReference>
<dbReference type="PANTHER" id="PTHR13619:SF0">
    <property type="entry name" value="PHOSPHATIDATE CYTIDYLYLTRANSFERASE, MITOCHONDRIAL"/>
    <property type="match status" value="1"/>
</dbReference>
<keyword evidence="15" id="KW-0472">Membrane</keyword>
<dbReference type="Proteomes" id="UP000053664">
    <property type="component" value="Unassembled WGS sequence"/>
</dbReference>
<dbReference type="EMBL" id="KE361640">
    <property type="protein sequence ID" value="EPQ27305.1"/>
    <property type="molecule type" value="Genomic_DNA"/>
</dbReference>
<comment type="pathway">
    <text evidence="3">Phospholipid metabolism; CDP-diacylglycerol biosynthesis; CDP-diacylglycerol from sn-glycerol 3-phosphate: step 3/3.</text>
</comment>
<protein>
    <recommendedName>
        <fullName evidence="7">Phosphatidate cytidylyltransferase, mitochondrial</fullName>
        <ecNumber evidence="6">2.7.7.41</ecNumber>
    </recommendedName>
    <alternativeName>
        <fullName evidence="18">CDP-diacylglycerol synthase</fullName>
    </alternativeName>
</protein>
<evidence type="ECO:0000256" key="1">
    <source>
        <dbReference type="ARBA" id="ARBA00001946"/>
    </source>
</evidence>
<evidence type="ECO:0000256" key="15">
    <source>
        <dbReference type="ARBA" id="ARBA00023136"/>
    </source>
</evidence>
<comment type="cofactor">
    <cofactor evidence="1">
        <name>Mg(2+)</name>
        <dbReference type="ChEBI" id="CHEBI:18420"/>
    </cofactor>
</comment>
<dbReference type="AlphaFoldDB" id="A0A061H5N2"/>
<evidence type="ECO:0000256" key="11">
    <source>
        <dbReference type="ARBA" id="ARBA00022792"/>
    </source>
</evidence>
<dbReference type="GO" id="GO:0016024">
    <property type="term" value="P:CDP-diacylglycerol biosynthetic process"/>
    <property type="evidence" value="ECO:0007669"/>
    <property type="project" value="UniProtKB-UniPathway"/>
</dbReference>
<dbReference type="KEGG" id="pfp:PFL1_05227"/>
<proteinExistence type="inferred from homology"/>
<evidence type="ECO:0000256" key="5">
    <source>
        <dbReference type="ARBA" id="ARBA00005458"/>
    </source>
</evidence>
<evidence type="ECO:0000256" key="17">
    <source>
        <dbReference type="ARBA" id="ARBA00023264"/>
    </source>
</evidence>
<dbReference type="PANTHER" id="PTHR13619">
    <property type="entry name" value="PHOSPHATIDATE CYTIDYLYLTRANSFERASE, MITOCHONDRIAL"/>
    <property type="match status" value="1"/>
</dbReference>
<sequence length="463" mass="52057">MVLVHHAAARTSCHAPICLVIATARIDLLQLSGQTGSLLAPTSKPSRAFSTTPHSPQTPPTRRLDARFRTPAFPPPSFPAAFGANQILPITPSVQSRLDSVLSSFEAPVRFAFAYGSGVFSQSEAGPEHSKRPATRDGRKMVDFILAVTYPQHWHAVNMSQNPRHYSLLSRILGSTLAAWVQRRGAGLWYNPYVRINDELVKYGVISVDDLCRDLLDWETLYVSGRMHKPVALLTSDARVRLAQQVNLASALRVAQLLLPEHFTEVELYTRIASLSYTGDFRMSVPGGENADKVRNIVLNQREEFRRLYSGLVRSMGTMSVAEMRENRFEITQDTSTETRASHAAKLPRRLRQRIQDHYTSRPDLDPAFLKLSLSKGEAEEVPRTPSRIEREEGLKDFWRAAVQRDDFNHVVVQKIAETVRGPAWGQSLKGIYTAGFTRTAKYVMAKVGKYFEGRRERQDKGQ</sequence>
<dbReference type="PIRSF" id="PIRSF028840">
    <property type="entry name" value="Mmp37"/>
    <property type="match status" value="1"/>
</dbReference>
<evidence type="ECO:0000256" key="19">
    <source>
        <dbReference type="SAM" id="MobiDB-lite"/>
    </source>
</evidence>
<gene>
    <name evidence="20" type="ORF">PFL1_05227</name>
</gene>
<comment type="similarity">
    <text evidence="5">Belongs to the TAM41 family.</text>
</comment>
<evidence type="ECO:0000256" key="18">
    <source>
        <dbReference type="ARBA" id="ARBA00029893"/>
    </source>
</evidence>
<evidence type="ECO:0000256" key="7">
    <source>
        <dbReference type="ARBA" id="ARBA00018337"/>
    </source>
</evidence>
<dbReference type="InterPro" id="IPR015222">
    <property type="entry name" value="Tam41"/>
</dbReference>
<feature type="region of interest" description="Disordered" evidence="19">
    <location>
        <begin position="39"/>
        <end position="63"/>
    </location>
</feature>
<evidence type="ECO:0000313" key="20">
    <source>
        <dbReference type="EMBL" id="EPQ27305.1"/>
    </source>
</evidence>
<comment type="pathway">
    <text evidence="4">Lipid metabolism.</text>
</comment>
<evidence type="ECO:0000256" key="16">
    <source>
        <dbReference type="ARBA" id="ARBA00023209"/>
    </source>
</evidence>
<evidence type="ECO:0000256" key="9">
    <source>
        <dbReference type="ARBA" id="ARBA00022679"/>
    </source>
</evidence>
<name>A0A061H5N2_9BASI</name>
<evidence type="ECO:0000256" key="12">
    <source>
        <dbReference type="ARBA" id="ARBA00022842"/>
    </source>
</evidence>
<evidence type="ECO:0000256" key="13">
    <source>
        <dbReference type="ARBA" id="ARBA00023098"/>
    </source>
</evidence>
<dbReference type="eggNOG" id="KOG2986">
    <property type="taxonomic scope" value="Eukaryota"/>
</dbReference>
<dbReference type="Pfam" id="PF09139">
    <property type="entry name" value="Tam41_Mmp37"/>
    <property type="match status" value="1"/>
</dbReference>
<keyword evidence="8" id="KW-0444">Lipid biosynthesis</keyword>
<dbReference type="RefSeq" id="XP_007880947.1">
    <property type="nucleotide sequence ID" value="XM_007882756.1"/>
</dbReference>
<dbReference type="UniPathway" id="UPA00557">
    <property type="reaction ID" value="UER00614"/>
</dbReference>
<evidence type="ECO:0000256" key="10">
    <source>
        <dbReference type="ARBA" id="ARBA00022695"/>
    </source>
</evidence>
<dbReference type="GO" id="GO:0005743">
    <property type="term" value="C:mitochondrial inner membrane"/>
    <property type="evidence" value="ECO:0007669"/>
    <property type="project" value="UniProtKB-SubCell"/>
</dbReference>
<keyword evidence="17" id="KW-1208">Phospholipid metabolism</keyword>
<evidence type="ECO:0000256" key="4">
    <source>
        <dbReference type="ARBA" id="ARBA00005189"/>
    </source>
</evidence>
<dbReference type="GeneID" id="19319324"/>
<reference evidence="20 21" key="1">
    <citation type="journal article" date="2013" name="Plant Cell">
        <title>The transition from a phytopathogenic smut ancestor to an anamorphic biocontrol agent deciphered by comparative whole-genome analysis.</title>
        <authorList>
            <person name="Lefebvre F."/>
            <person name="Joly D.L."/>
            <person name="Labbe C."/>
            <person name="Teichmann B."/>
            <person name="Linning R."/>
            <person name="Belzile F."/>
            <person name="Bakkeren G."/>
            <person name="Belanger R.R."/>
        </authorList>
    </citation>
    <scope>NUCLEOTIDE SEQUENCE [LARGE SCALE GENOMIC DNA]</scope>
    <source>
        <strain evidence="20 21">PF-1</strain>
    </source>
</reference>
<evidence type="ECO:0000313" key="21">
    <source>
        <dbReference type="Proteomes" id="UP000053664"/>
    </source>
</evidence>
<evidence type="ECO:0000256" key="6">
    <source>
        <dbReference type="ARBA" id="ARBA00012487"/>
    </source>
</evidence>
<keyword evidence="14" id="KW-0496">Mitochondrion</keyword>
<evidence type="ECO:0000256" key="3">
    <source>
        <dbReference type="ARBA" id="ARBA00005119"/>
    </source>
</evidence>
<dbReference type="HOGENOM" id="CLU_030279_1_1_1"/>
<organism evidence="20 21">
    <name type="scientific">Pseudozyma flocculosa PF-1</name>
    <dbReference type="NCBI Taxonomy" id="1277687"/>
    <lineage>
        <taxon>Eukaryota</taxon>
        <taxon>Fungi</taxon>
        <taxon>Dikarya</taxon>
        <taxon>Basidiomycota</taxon>
        <taxon>Ustilaginomycotina</taxon>
        <taxon>Ustilaginomycetes</taxon>
        <taxon>Ustilaginales</taxon>
        <taxon>Ustilaginaceae</taxon>
        <taxon>Pseudozyma</taxon>
    </lineage>
</organism>
<keyword evidence="10" id="KW-0548">Nucleotidyltransferase</keyword>